<keyword evidence="4" id="KW-0564">Palmitate</keyword>
<dbReference type="AlphaFoldDB" id="A0A919U6F2"/>
<comment type="caution">
    <text evidence="7">The sequence shown here is derived from an EMBL/GenBank/DDBJ whole genome shotgun (WGS) entry which is preliminary data.</text>
</comment>
<keyword evidence="3" id="KW-0472">Membrane</keyword>
<keyword evidence="2 6" id="KW-0732">Signal</keyword>
<evidence type="ECO:0000256" key="3">
    <source>
        <dbReference type="ARBA" id="ARBA00023136"/>
    </source>
</evidence>
<feature type="signal peptide" evidence="6">
    <location>
        <begin position="1"/>
        <end position="24"/>
    </location>
</feature>
<evidence type="ECO:0000313" key="8">
    <source>
        <dbReference type="Proteomes" id="UP000660611"/>
    </source>
</evidence>
<accession>A0A919U6F2</accession>
<dbReference type="Proteomes" id="UP000660611">
    <property type="component" value="Unassembled WGS sequence"/>
</dbReference>
<evidence type="ECO:0000256" key="5">
    <source>
        <dbReference type="ARBA" id="ARBA00023288"/>
    </source>
</evidence>
<sequence>MKPKFRALLLAATAGTLLLSSASACGSGDAAETGGKVELTFWSWVPGIDKVVAQWNTAHPDIHVTVSKQAQGDEEVTKVLTAHKAGNPPDLFQAEYQALPTLVSNGAAADLTKHAGDAKSKFAPGVWSTITLGTDAVYAIPQDSGPMMLYYRADLFKDLGLQVPTTWDEFAQVAKQVKQKDPKRRLTTFSAGDPGWFAGLAQQAGAQWFGVSGDTWSVHVDDPATRKLADYWSGLVAAGDVDSQPMYTPEWNKALNDGTLIAWPSAVWGPGVLAGNAPDTAGKWAIAELPQWTAGEHKTGSWGGSSTAVAAKSKHIAQATQFAVWLNTDPAAVTGLITEGGIYPAATAAQSGGALAKPPAFFSNQPEFYTLAQQFAGTAAGVTWGPNVNVTYATYKDAFAKAITGRTAFGPAVDQMQKATVDDLKKNGFKVSG</sequence>
<dbReference type="EMBL" id="BONQ01000024">
    <property type="protein sequence ID" value="GIG43392.1"/>
    <property type="molecule type" value="Genomic_DNA"/>
</dbReference>
<dbReference type="Gene3D" id="3.40.190.10">
    <property type="entry name" value="Periplasmic binding protein-like II"/>
    <property type="match status" value="3"/>
</dbReference>
<dbReference type="InterPro" id="IPR006059">
    <property type="entry name" value="SBP"/>
</dbReference>
<gene>
    <name evidence="7" type="ORF">Dsi01nite_014330</name>
</gene>
<dbReference type="PROSITE" id="PS51257">
    <property type="entry name" value="PROKAR_LIPOPROTEIN"/>
    <property type="match status" value="1"/>
</dbReference>
<protein>
    <submittedName>
        <fullName evidence="7">Sugar ABC transporter substrate-binding protein</fullName>
    </submittedName>
</protein>
<dbReference type="PANTHER" id="PTHR43649">
    <property type="entry name" value="ARABINOSE-BINDING PROTEIN-RELATED"/>
    <property type="match status" value="1"/>
</dbReference>
<evidence type="ECO:0000256" key="1">
    <source>
        <dbReference type="ARBA" id="ARBA00022475"/>
    </source>
</evidence>
<keyword evidence="5" id="KW-0449">Lipoprotein</keyword>
<dbReference type="PANTHER" id="PTHR43649:SF33">
    <property type="entry name" value="POLYGALACTURONAN_RHAMNOGALACTURONAN-BINDING PROTEIN YTCQ"/>
    <property type="match status" value="1"/>
</dbReference>
<evidence type="ECO:0000256" key="2">
    <source>
        <dbReference type="ARBA" id="ARBA00022729"/>
    </source>
</evidence>
<keyword evidence="8" id="KW-1185">Reference proteome</keyword>
<keyword evidence="1" id="KW-1003">Cell membrane</keyword>
<evidence type="ECO:0000313" key="7">
    <source>
        <dbReference type="EMBL" id="GIG43392.1"/>
    </source>
</evidence>
<proteinExistence type="predicted"/>
<dbReference type="InterPro" id="IPR050490">
    <property type="entry name" value="Bact_solute-bd_prot1"/>
</dbReference>
<evidence type="ECO:0000256" key="4">
    <source>
        <dbReference type="ARBA" id="ARBA00023139"/>
    </source>
</evidence>
<evidence type="ECO:0000256" key="6">
    <source>
        <dbReference type="SAM" id="SignalP"/>
    </source>
</evidence>
<name>A0A919U6F2_9ACTN</name>
<dbReference type="RefSeq" id="WP_203845259.1">
    <property type="nucleotide sequence ID" value="NZ_BAAAVW010000004.1"/>
</dbReference>
<reference evidence="7" key="1">
    <citation type="submission" date="2021-01" db="EMBL/GenBank/DDBJ databases">
        <title>Whole genome shotgun sequence of Dactylosporangium siamense NBRC 106093.</title>
        <authorList>
            <person name="Komaki H."/>
            <person name="Tamura T."/>
        </authorList>
    </citation>
    <scope>NUCLEOTIDE SEQUENCE</scope>
    <source>
        <strain evidence="7">NBRC 106093</strain>
    </source>
</reference>
<dbReference type="Pfam" id="PF01547">
    <property type="entry name" value="SBP_bac_1"/>
    <property type="match status" value="1"/>
</dbReference>
<dbReference type="SUPFAM" id="SSF53850">
    <property type="entry name" value="Periplasmic binding protein-like II"/>
    <property type="match status" value="1"/>
</dbReference>
<organism evidence="7 8">
    <name type="scientific">Dactylosporangium siamense</name>
    <dbReference type="NCBI Taxonomy" id="685454"/>
    <lineage>
        <taxon>Bacteria</taxon>
        <taxon>Bacillati</taxon>
        <taxon>Actinomycetota</taxon>
        <taxon>Actinomycetes</taxon>
        <taxon>Micromonosporales</taxon>
        <taxon>Micromonosporaceae</taxon>
        <taxon>Dactylosporangium</taxon>
    </lineage>
</organism>
<feature type="chain" id="PRO_5038570865" evidence="6">
    <location>
        <begin position="25"/>
        <end position="433"/>
    </location>
</feature>